<proteinExistence type="predicted"/>
<accession>A0A8S9U510</accession>
<dbReference type="Proteomes" id="UP000704712">
    <property type="component" value="Unassembled WGS sequence"/>
</dbReference>
<gene>
    <name evidence="2" type="ORF">GN958_ATG14292</name>
    <name evidence="1" type="ORF">GN958_ATG15998</name>
</gene>
<evidence type="ECO:0000313" key="2">
    <source>
        <dbReference type="EMBL" id="KAF4136522.1"/>
    </source>
</evidence>
<sequence>MLVRKDAGDTYDLAKIVALKTFLVAHIDDPVIRAVVRYKPMYRKTLLKRMIMVASVVDVKIMHELLGEKCALGFDGFTDTADHAIAVFAASKNDIRLLAFFPFLDEASMAAAVHIEFLDMVLDRYNLAIHSMVAIVADNMEIKKAISRRISIPLMGYAAHRFHLAVPK</sequence>
<evidence type="ECO:0000313" key="1">
    <source>
        <dbReference type="EMBL" id="KAF4134742.1"/>
    </source>
</evidence>
<evidence type="ECO:0000313" key="3">
    <source>
        <dbReference type="Proteomes" id="UP000704712"/>
    </source>
</evidence>
<organism evidence="1 3">
    <name type="scientific">Phytophthora infestans</name>
    <name type="common">Potato late blight agent</name>
    <name type="synonym">Botrytis infestans</name>
    <dbReference type="NCBI Taxonomy" id="4787"/>
    <lineage>
        <taxon>Eukaryota</taxon>
        <taxon>Sar</taxon>
        <taxon>Stramenopiles</taxon>
        <taxon>Oomycota</taxon>
        <taxon>Peronosporomycetes</taxon>
        <taxon>Peronosporales</taxon>
        <taxon>Peronosporaceae</taxon>
        <taxon>Phytophthora</taxon>
    </lineage>
</organism>
<dbReference type="EMBL" id="JAACNO010001933">
    <property type="protein sequence ID" value="KAF4136522.1"/>
    <property type="molecule type" value="Genomic_DNA"/>
</dbReference>
<dbReference type="EMBL" id="JAACNO010002256">
    <property type="protein sequence ID" value="KAF4134742.1"/>
    <property type="molecule type" value="Genomic_DNA"/>
</dbReference>
<protein>
    <submittedName>
        <fullName evidence="1">Uncharacterized protein</fullName>
    </submittedName>
</protein>
<dbReference type="PANTHER" id="PTHR40866:SF1">
    <property type="entry name" value="BED-TYPE DOMAIN-CONTAINING PROTEIN"/>
    <property type="match status" value="1"/>
</dbReference>
<reference evidence="1" key="1">
    <citation type="submission" date="2020-03" db="EMBL/GenBank/DDBJ databases">
        <title>Hybrid Assembly of Korean Phytophthora infestans isolates.</title>
        <authorList>
            <person name="Prokchorchik M."/>
            <person name="Lee Y."/>
            <person name="Seo J."/>
            <person name="Cho J.-H."/>
            <person name="Park Y.-E."/>
            <person name="Jang D.-C."/>
            <person name="Im J.-S."/>
            <person name="Choi J.-G."/>
            <person name="Park H.-J."/>
            <person name="Lee G.-B."/>
            <person name="Lee Y.-G."/>
            <person name="Hong S.-Y."/>
            <person name="Cho K."/>
            <person name="Sohn K.H."/>
        </authorList>
    </citation>
    <scope>NUCLEOTIDE SEQUENCE</scope>
    <source>
        <strain evidence="1">KR_2_A2</strain>
    </source>
</reference>
<name>A0A8S9U510_PHYIN</name>
<comment type="caution">
    <text evidence="1">The sequence shown here is derived from an EMBL/GenBank/DDBJ whole genome shotgun (WGS) entry which is preliminary data.</text>
</comment>
<dbReference type="PANTHER" id="PTHR40866">
    <property type="entry name" value="BED-TYPE DOMAIN-CONTAINING PROTEIN"/>
    <property type="match status" value="1"/>
</dbReference>
<dbReference type="AlphaFoldDB" id="A0A8S9U510"/>